<dbReference type="NCBIfam" id="TIGR00177">
    <property type="entry name" value="molyb_syn"/>
    <property type="match status" value="1"/>
</dbReference>
<dbReference type="PROSITE" id="PS01078">
    <property type="entry name" value="MOCF_BIOSYNTHESIS_1"/>
    <property type="match status" value="1"/>
</dbReference>
<dbReference type="PANTHER" id="PTHR43764:SF1">
    <property type="entry name" value="MOLYBDOPTERIN MOLYBDOTRANSFERASE"/>
    <property type="match status" value="1"/>
</dbReference>
<keyword evidence="3" id="KW-0501">Molybdenum cofactor biosynthesis</keyword>
<dbReference type="CDD" id="cd00886">
    <property type="entry name" value="MogA_MoaB"/>
    <property type="match status" value="1"/>
</dbReference>
<dbReference type="GO" id="GO:0006777">
    <property type="term" value="P:Mo-molybdopterin cofactor biosynthetic process"/>
    <property type="evidence" value="ECO:0007669"/>
    <property type="project" value="UniProtKB-KW"/>
</dbReference>
<dbReference type="InterPro" id="IPR001453">
    <property type="entry name" value="MoaB/Mog_dom"/>
</dbReference>
<comment type="caution">
    <text evidence="5">The sequence shown here is derived from an EMBL/GenBank/DDBJ whole genome shotgun (WGS) entry which is preliminary data.</text>
</comment>
<reference evidence="6" key="1">
    <citation type="journal article" date="2018" name="Sci. Rep.">
        <title>Lignite coal burning seam in the remote Altai Mountains harbors a hydrogen-driven thermophilic microbial community.</title>
        <authorList>
            <person name="Kadnikov V.V."/>
            <person name="Mardanov A.V."/>
            <person name="Ivasenko D.A."/>
            <person name="Antsiferov D.V."/>
            <person name="Beletsky A.V."/>
            <person name="Karnachuk O.V."/>
            <person name="Ravin N.V."/>
        </authorList>
    </citation>
    <scope>NUCLEOTIDE SEQUENCE [LARGE SCALE GENOMIC DNA]</scope>
</reference>
<evidence type="ECO:0000259" key="4">
    <source>
        <dbReference type="SMART" id="SM00852"/>
    </source>
</evidence>
<feature type="domain" description="MoaB/Mog" evidence="4">
    <location>
        <begin position="8"/>
        <end position="153"/>
    </location>
</feature>
<comment type="function">
    <text evidence="1">May be involved in the biosynthesis of molybdopterin.</text>
</comment>
<evidence type="ECO:0000313" key="5">
    <source>
        <dbReference type="EMBL" id="PTQ56210.1"/>
    </source>
</evidence>
<organism evidence="5 6">
    <name type="scientific">Candidatus Carbonibacillus altaicus</name>
    <dbReference type="NCBI Taxonomy" id="2163959"/>
    <lineage>
        <taxon>Bacteria</taxon>
        <taxon>Bacillati</taxon>
        <taxon>Bacillota</taxon>
        <taxon>Bacilli</taxon>
        <taxon>Bacillales</taxon>
        <taxon>Candidatus Carbonibacillus</taxon>
    </lineage>
</organism>
<gene>
    <name evidence="5" type="ORF">BSOLF_0597</name>
</gene>
<dbReference type="Gene3D" id="3.40.980.10">
    <property type="entry name" value="MoaB/Mog-like domain"/>
    <property type="match status" value="1"/>
</dbReference>
<protein>
    <submittedName>
        <fullName evidence="5">Molybdenum cofactor biosynthesis protein MoaB</fullName>
    </submittedName>
</protein>
<evidence type="ECO:0000256" key="3">
    <source>
        <dbReference type="ARBA" id="ARBA00023150"/>
    </source>
</evidence>
<accession>A0A2R6Y0L3</accession>
<dbReference type="UniPathway" id="UPA00344"/>
<dbReference type="InterPro" id="IPR008284">
    <property type="entry name" value="MoCF_biosynth_CS"/>
</dbReference>
<dbReference type="SMART" id="SM00852">
    <property type="entry name" value="MoCF_biosynth"/>
    <property type="match status" value="1"/>
</dbReference>
<dbReference type="InterPro" id="IPR036425">
    <property type="entry name" value="MoaB/Mog-like_dom_sf"/>
</dbReference>
<evidence type="ECO:0000256" key="1">
    <source>
        <dbReference type="ARBA" id="ARBA00003487"/>
    </source>
</evidence>
<dbReference type="Pfam" id="PF00994">
    <property type="entry name" value="MoCF_biosynth"/>
    <property type="match status" value="1"/>
</dbReference>
<evidence type="ECO:0000313" key="6">
    <source>
        <dbReference type="Proteomes" id="UP000244338"/>
    </source>
</evidence>
<dbReference type="EMBL" id="PEBX01000039">
    <property type="protein sequence ID" value="PTQ56210.1"/>
    <property type="molecule type" value="Genomic_DNA"/>
</dbReference>
<dbReference type="PANTHER" id="PTHR43764">
    <property type="entry name" value="MOLYBDENUM COFACTOR BIOSYNTHESIS"/>
    <property type="match status" value="1"/>
</dbReference>
<evidence type="ECO:0000256" key="2">
    <source>
        <dbReference type="ARBA" id="ARBA00005046"/>
    </source>
</evidence>
<dbReference type="Proteomes" id="UP000244338">
    <property type="component" value="Unassembled WGS sequence"/>
</dbReference>
<comment type="pathway">
    <text evidence="2">Cofactor biosynthesis; molybdopterin biosynthesis.</text>
</comment>
<name>A0A2R6Y0L3_9BACL</name>
<dbReference type="AlphaFoldDB" id="A0A2R6Y0L3"/>
<dbReference type="SUPFAM" id="SSF53218">
    <property type="entry name" value="Molybdenum cofactor biosynthesis proteins"/>
    <property type="match status" value="1"/>
</dbReference>
<sequence length="165" mass="18377">MDTLWRVGIIWCSDRGARGEREDLSRSIITEIVAKHFGGEVIDYRVVPDEIETIKETMIEMIERKEVDLIITTGGTGLSPRDVTPEATLQIVDRVIPGFAEEMRRRASQVSANELFTRAVIGTRKATLIINLPGAPRSAEICLSAIVDFIEPALELLVGKQKRSM</sequence>
<proteinExistence type="predicted"/>
<dbReference type="InterPro" id="IPR051920">
    <property type="entry name" value="MPT_Adenylyltrnsfr/MoaC-Rel"/>
</dbReference>